<comment type="caution">
    <text evidence="2">The sequence shown here is derived from an EMBL/GenBank/DDBJ whole genome shotgun (WGS) entry which is preliminary data.</text>
</comment>
<dbReference type="EMBL" id="BMXN01000009">
    <property type="protein sequence ID" value="GGW27095.1"/>
    <property type="molecule type" value="Genomic_DNA"/>
</dbReference>
<evidence type="ECO:0000313" key="2">
    <source>
        <dbReference type="EMBL" id="GGW27095.1"/>
    </source>
</evidence>
<reference evidence="3" key="1">
    <citation type="journal article" date="2019" name="Int. J. Syst. Evol. Microbiol.">
        <title>The Global Catalogue of Microorganisms (GCM) 10K type strain sequencing project: providing services to taxonomists for standard genome sequencing and annotation.</title>
        <authorList>
            <consortium name="The Broad Institute Genomics Platform"/>
            <consortium name="The Broad Institute Genome Sequencing Center for Infectious Disease"/>
            <person name="Wu L."/>
            <person name="Ma J."/>
        </authorList>
    </citation>
    <scope>NUCLEOTIDE SEQUENCE [LARGE SCALE GENOMIC DNA]</scope>
    <source>
        <strain evidence="3">KCTC 22154</strain>
    </source>
</reference>
<organism evidence="2 3">
    <name type="scientific">Vreelandella hamiltonii</name>
    <dbReference type="NCBI Taxonomy" id="502829"/>
    <lineage>
        <taxon>Bacteria</taxon>
        <taxon>Pseudomonadati</taxon>
        <taxon>Pseudomonadota</taxon>
        <taxon>Gammaproteobacteria</taxon>
        <taxon>Oceanospirillales</taxon>
        <taxon>Halomonadaceae</taxon>
        <taxon>Vreelandella</taxon>
    </lineage>
</organism>
<protein>
    <submittedName>
        <fullName evidence="2">Uncharacterized protein</fullName>
    </submittedName>
</protein>
<accession>A0A8H9LWF2</accession>
<dbReference type="Proteomes" id="UP000623776">
    <property type="component" value="Unassembled WGS sequence"/>
</dbReference>
<name>A0A8H9LWF2_9GAMM</name>
<proteinExistence type="predicted"/>
<keyword evidence="3" id="KW-1185">Reference proteome</keyword>
<evidence type="ECO:0000256" key="1">
    <source>
        <dbReference type="SAM" id="MobiDB-lite"/>
    </source>
</evidence>
<sequence length="70" mass="7686">MCDVGGRFSARRSSHQSNDNASNNDNATNPVARRNEQSEAPAKHRNAVPIQPPKPITKQETTSARKDQTT</sequence>
<feature type="region of interest" description="Disordered" evidence="1">
    <location>
        <begin position="1"/>
        <end position="70"/>
    </location>
</feature>
<feature type="compositionally biased region" description="Low complexity" evidence="1">
    <location>
        <begin position="17"/>
        <end position="27"/>
    </location>
</feature>
<evidence type="ECO:0000313" key="3">
    <source>
        <dbReference type="Proteomes" id="UP000623776"/>
    </source>
</evidence>
<dbReference type="AlphaFoldDB" id="A0A8H9LWF2"/>
<gene>
    <name evidence="2" type="ORF">GCM10007157_19210</name>
</gene>